<reference evidence="1" key="1">
    <citation type="journal article" date="2023" name="Plant J.">
        <title>The genome of the king protea, Protea cynaroides.</title>
        <authorList>
            <person name="Chang J."/>
            <person name="Duong T.A."/>
            <person name="Schoeman C."/>
            <person name="Ma X."/>
            <person name="Roodt D."/>
            <person name="Barker N."/>
            <person name="Li Z."/>
            <person name="Van de Peer Y."/>
            <person name="Mizrachi E."/>
        </authorList>
    </citation>
    <scope>NUCLEOTIDE SEQUENCE</scope>
    <source>
        <tissue evidence="1">Young leaves</tissue>
    </source>
</reference>
<proteinExistence type="predicted"/>
<protein>
    <submittedName>
        <fullName evidence="1">Uncharacterized protein</fullName>
    </submittedName>
</protein>
<comment type="caution">
    <text evidence="1">The sequence shown here is derived from an EMBL/GenBank/DDBJ whole genome shotgun (WGS) entry which is preliminary data.</text>
</comment>
<evidence type="ECO:0000313" key="1">
    <source>
        <dbReference type="EMBL" id="KAJ4966618.1"/>
    </source>
</evidence>
<keyword evidence="2" id="KW-1185">Reference proteome</keyword>
<gene>
    <name evidence="1" type="ORF">NE237_018467</name>
</gene>
<dbReference type="EMBL" id="JAMYWD010000007">
    <property type="protein sequence ID" value="KAJ4966618.1"/>
    <property type="molecule type" value="Genomic_DNA"/>
</dbReference>
<organism evidence="1 2">
    <name type="scientific">Protea cynaroides</name>
    <dbReference type="NCBI Taxonomy" id="273540"/>
    <lineage>
        <taxon>Eukaryota</taxon>
        <taxon>Viridiplantae</taxon>
        <taxon>Streptophyta</taxon>
        <taxon>Embryophyta</taxon>
        <taxon>Tracheophyta</taxon>
        <taxon>Spermatophyta</taxon>
        <taxon>Magnoliopsida</taxon>
        <taxon>Proteales</taxon>
        <taxon>Proteaceae</taxon>
        <taxon>Protea</taxon>
    </lineage>
</organism>
<evidence type="ECO:0000313" key="2">
    <source>
        <dbReference type="Proteomes" id="UP001141806"/>
    </source>
</evidence>
<accession>A0A9Q0K9Y4</accession>
<dbReference type="AlphaFoldDB" id="A0A9Q0K9Y4"/>
<sequence length="155" mass="17250">MLLVLKRCINNNLGVGCKVQGGQHVPSGKLAHKEVRPSVISETVSIATTIVGRQPDAEDDDDFEEEDGELQDYETVLDMRTENVSGLPITTQMVSFGTVIASSLGRVEVVMMMSWLWMKHCRQMLELLQMLESAIEIDHLLEGIHMGLLLVRLGM</sequence>
<dbReference type="Proteomes" id="UP001141806">
    <property type="component" value="Unassembled WGS sequence"/>
</dbReference>
<name>A0A9Q0K9Y4_9MAGN</name>